<dbReference type="PROSITE" id="PS51918">
    <property type="entry name" value="RADICAL_SAM"/>
    <property type="match status" value="1"/>
</dbReference>
<dbReference type="SUPFAM" id="SSF102114">
    <property type="entry name" value="Radical SAM enzymes"/>
    <property type="match status" value="1"/>
</dbReference>
<evidence type="ECO:0000256" key="2">
    <source>
        <dbReference type="ARBA" id="ARBA00022723"/>
    </source>
</evidence>
<evidence type="ECO:0000256" key="3">
    <source>
        <dbReference type="ARBA" id="ARBA00023004"/>
    </source>
</evidence>
<organism evidence="6 7">
    <name type="scientific">Streptomyces lucensis JCM 4490</name>
    <dbReference type="NCBI Taxonomy" id="1306176"/>
    <lineage>
        <taxon>Bacteria</taxon>
        <taxon>Bacillati</taxon>
        <taxon>Actinomycetota</taxon>
        <taxon>Actinomycetes</taxon>
        <taxon>Kitasatosporales</taxon>
        <taxon>Streptomycetaceae</taxon>
        <taxon>Streptomyces</taxon>
    </lineage>
</organism>
<dbReference type="AlphaFoldDB" id="A0A918IWI9"/>
<evidence type="ECO:0000313" key="6">
    <source>
        <dbReference type="EMBL" id="GGW33812.1"/>
    </source>
</evidence>
<keyword evidence="7" id="KW-1185">Reference proteome</keyword>
<dbReference type="PANTHER" id="PTHR11228:SF7">
    <property type="entry name" value="PQQA PEPTIDE CYCLASE"/>
    <property type="match status" value="1"/>
</dbReference>
<proteinExistence type="predicted"/>
<dbReference type="GO" id="GO:0046872">
    <property type="term" value="F:metal ion binding"/>
    <property type="evidence" value="ECO:0007669"/>
    <property type="project" value="UniProtKB-KW"/>
</dbReference>
<dbReference type="EMBL" id="BMUE01000001">
    <property type="protein sequence ID" value="GGW33812.1"/>
    <property type="molecule type" value="Genomic_DNA"/>
</dbReference>
<evidence type="ECO:0000313" key="7">
    <source>
        <dbReference type="Proteomes" id="UP000620224"/>
    </source>
</evidence>
<dbReference type="GO" id="GO:0051536">
    <property type="term" value="F:iron-sulfur cluster binding"/>
    <property type="evidence" value="ECO:0007669"/>
    <property type="project" value="UniProtKB-KW"/>
</dbReference>
<dbReference type="InterPro" id="IPR058240">
    <property type="entry name" value="rSAM_sf"/>
</dbReference>
<gene>
    <name evidence="6" type="ORF">GCM10010503_07360</name>
</gene>
<name>A0A918IWI9_9ACTN</name>
<dbReference type="InterPro" id="IPR013785">
    <property type="entry name" value="Aldolase_TIM"/>
</dbReference>
<evidence type="ECO:0000259" key="5">
    <source>
        <dbReference type="PROSITE" id="PS51918"/>
    </source>
</evidence>
<keyword evidence="3" id="KW-0408">Iron</keyword>
<evidence type="ECO:0000256" key="4">
    <source>
        <dbReference type="ARBA" id="ARBA00023014"/>
    </source>
</evidence>
<dbReference type="Proteomes" id="UP000620224">
    <property type="component" value="Unassembled WGS sequence"/>
</dbReference>
<dbReference type="PANTHER" id="PTHR11228">
    <property type="entry name" value="RADICAL SAM DOMAIN PROTEIN"/>
    <property type="match status" value="1"/>
</dbReference>
<protein>
    <recommendedName>
        <fullName evidence="5">Radical SAM core domain-containing protein</fullName>
    </recommendedName>
</protein>
<feature type="domain" description="Radical SAM core" evidence="5">
    <location>
        <begin position="1"/>
        <end position="166"/>
    </location>
</feature>
<dbReference type="InterPro" id="IPR050377">
    <property type="entry name" value="Radical_SAM_PqqE_MftC-like"/>
</dbReference>
<keyword evidence="2" id="KW-0479">Metal-binding</keyword>
<dbReference type="Pfam" id="PF04055">
    <property type="entry name" value="Radical_SAM"/>
    <property type="match status" value="1"/>
</dbReference>
<keyword evidence="1" id="KW-0949">S-adenosyl-L-methionine</keyword>
<reference evidence="6" key="1">
    <citation type="journal article" date="2014" name="Int. J. Syst. Evol. Microbiol.">
        <title>Complete genome sequence of Corynebacterium casei LMG S-19264T (=DSM 44701T), isolated from a smear-ripened cheese.</title>
        <authorList>
            <consortium name="US DOE Joint Genome Institute (JGI-PGF)"/>
            <person name="Walter F."/>
            <person name="Albersmeier A."/>
            <person name="Kalinowski J."/>
            <person name="Ruckert C."/>
        </authorList>
    </citation>
    <scope>NUCLEOTIDE SEQUENCE</scope>
    <source>
        <strain evidence="6">JCM 4490</strain>
    </source>
</reference>
<dbReference type="Gene3D" id="3.20.20.70">
    <property type="entry name" value="Aldolase class I"/>
    <property type="match status" value="1"/>
</dbReference>
<dbReference type="GO" id="GO:0003824">
    <property type="term" value="F:catalytic activity"/>
    <property type="evidence" value="ECO:0007669"/>
    <property type="project" value="InterPro"/>
</dbReference>
<dbReference type="InterPro" id="IPR007197">
    <property type="entry name" value="rSAM"/>
</dbReference>
<keyword evidence="4" id="KW-0411">Iron-sulfur</keyword>
<comment type="caution">
    <text evidence="6">The sequence shown here is derived from an EMBL/GenBank/DDBJ whole genome shotgun (WGS) entry which is preliminary data.</text>
</comment>
<accession>A0A918IWI9</accession>
<sequence>MSGGEPTVRSDLAEIIDAIGQAGLKPVVITNGFDVPDEAVTAAQLCGGEFKFSIHRPSAENDQILHRTSFTQIMANIDKVIKRKVGMSINTVVTPSNADGMREMVDFACEVGAAKISFIPVVSRGRARRSGAFNFLPDELEAVYKGVAELSELFAGIIKVHCIDIRNRDYWVVENDGSLWIERATEGEDLKICDREHLLPNV</sequence>
<evidence type="ECO:0000256" key="1">
    <source>
        <dbReference type="ARBA" id="ARBA00022691"/>
    </source>
</evidence>
<reference evidence="6" key="2">
    <citation type="submission" date="2020-09" db="EMBL/GenBank/DDBJ databases">
        <authorList>
            <person name="Sun Q."/>
            <person name="Ohkuma M."/>
        </authorList>
    </citation>
    <scope>NUCLEOTIDE SEQUENCE</scope>
    <source>
        <strain evidence="6">JCM 4490</strain>
    </source>
</reference>